<organism evidence="2 3">
    <name type="scientific">Vagococcus carniphilus</name>
    <dbReference type="NCBI Taxonomy" id="218144"/>
    <lineage>
        <taxon>Bacteria</taxon>
        <taxon>Bacillati</taxon>
        <taxon>Bacillota</taxon>
        <taxon>Bacilli</taxon>
        <taxon>Lactobacillales</taxon>
        <taxon>Enterococcaceae</taxon>
        <taxon>Vagococcus</taxon>
    </lineage>
</organism>
<comment type="caution">
    <text evidence="2">The sequence shown here is derived from an EMBL/GenBank/DDBJ whole genome shotgun (WGS) entry which is preliminary data.</text>
</comment>
<feature type="transmembrane region" description="Helical" evidence="1">
    <location>
        <begin position="38"/>
        <end position="57"/>
    </location>
</feature>
<accession>A0A430ATH5</accession>
<sequence>MEGLKNYAIELVCVIAGVILLIIGLIKETEIVLFNLDGFYFFIAGLLIGIYGIGTAITKVKEQKNKKNKEVDHVN</sequence>
<feature type="transmembrane region" description="Helical" evidence="1">
    <location>
        <begin position="7"/>
        <end position="26"/>
    </location>
</feature>
<evidence type="ECO:0000256" key="1">
    <source>
        <dbReference type="SAM" id="Phobius"/>
    </source>
</evidence>
<protein>
    <submittedName>
        <fullName evidence="2">Uncharacterized protein</fullName>
    </submittedName>
</protein>
<dbReference type="AlphaFoldDB" id="A0A430ATH5"/>
<name>A0A430ATH5_9ENTE</name>
<proteinExistence type="predicted"/>
<reference evidence="2 3" key="1">
    <citation type="submission" date="2017-05" db="EMBL/GenBank/DDBJ databases">
        <title>Vagococcus spp. assemblies.</title>
        <authorList>
            <person name="Gulvik C.A."/>
        </authorList>
    </citation>
    <scope>NUCLEOTIDE SEQUENCE [LARGE SCALE GENOMIC DNA]</scope>
    <source>
        <strain evidence="2 3">SS1714</strain>
    </source>
</reference>
<dbReference type="EMBL" id="NGKB01000014">
    <property type="protein sequence ID" value="RSU11369.1"/>
    <property type="molecule type" value="Genomic_DNA"/>
</dbReference>
<dbReference type="GeneID" id="95579467"/>
<keyword evidence="3" id="KW-1185">Reference proteome</keyword>
<keyword evidence="1" id="KW-0812">Transmembrane</keyword>
<evidence type="ECO:0000313" key="3">
    <source>
        <dbReference type="Proteomes" id="UP000288028"/>
    </source>
</evidence>
<keyword evidence="1" id="KW-0472">Membrane</keyword>
<dbReference type="RefSeq" id="WP_126795732.1">
    <property type="nucleotide sequence ID" value="NZ_CP060720.1"/>
</dbReference>
<gene>
    <name evidence="2" type="ORF">CBF28_12375</name>
</gene>
<evidence type="ECO:0000313" key="2">
    <source>
        <dbReference type="EMBL" id="RSU11369.1"/>
    </source>
</evidence>
<dbReference type="Proteomes" id="UP000288028">
    <property type="component" value="Unassembled WGS sequence"/>
</dbReference>
<keyword evidence="1" id="KW-1133">Transmembrane helix</keyword>